<evidence type="ECO:0000313" key="2">
    <source>
        <dbReference type="Proteomes" id="UP000036850"/>
    </source>
</evidence>
<organism evidence="1 2">
    <name type="scientific">Pseudoalteromonas rubra</name>
    <dbReference type="NCBI Taxonomy" id="43658"/>
    <lineage>
        <taxon>Bacteria</taxon>
        <taxon>Pseudomonadati</taxon>
        <taxon>Pseudomonadota</taxon>
        <taxon>Gammaproteobacteria</taxon>
        <taxon>Alteromonadales</taxon>
        <taxon>Pseudoalteromonadaceae</taxon>
        <taxon>Pseudoalteromonas</taxon>
    </lineage>
</organism>
<comment type="caution">
    <text evidence="1">The sequence shown here is derived from an EMBL/GenBank/DDBJ whole genome shotgun (WGS) entry which is preliminary data.</text>
</comment>
<dbReference type="Gene3D" id="2.130.10.10">
    <property type="entry name" value="YVTN repeat-like/Quinoprotein amine dehydrogenase"/>
    <property type="match status" value="1"/>
</dbReference>
<evidence type="ECO:0000313" key="1">
    <source>
        <dbReference type="EMBL" id="KNC66435.1"/>
    </source>
</evidence>
<gene>
    <name evidence="1" type="ORF">AC626_16890</name>
</gene>
<evidence type="ECO:0008006" key="3">
    <source>
        <dbReference type="Google" id="ProtNLM"/>
    </source>
</evidence>
<protein>
    <recommendedName>
        <fullName evidence="3">Hybrid sensor histidine kinase/response regulator</fullName>
    </recommendedName>
</protein>
<sequence>MLRIILSFILVVFTSLSLAQVSRLSPAEGLSQSYVNTLLVDDNGYLWLATEGGLNRYDGYQVLEVGGPNQDLNKMQIDRIYQDENGIIWIASGRAGLFSYDPEKDSYRRYTSAPESEEDYFKNSVFQMLSKSRYELWLGRAQNVAVMDTRTGNITQEIMLPVEDRQMAVRGLLKHDNLLFIASAERLFVYNTDTEQLR</sequence>
<accession>A0A0L0EPY0</accession>
<dbReference type="AlphaFoldDB" id="A0A0L0EPY0"/>
<feature type="non-terminal residue" evidence="1">
    <location>
        <position position="198"/>
    </location>
</feature>
<dbReference type="InterPro" id="IPR011110">
    <property type="entry name" value="Reg_prop"/>
</dbReference>
<dbReference type="Pfam" id="PF07494">
    <property type="entry name" value="Reg_prop"/>
    <property type="match status" value="2"/>
</dbReference>
<proteinExistence type="predicted"/>
<dbReference type="InterPro" id="IPR015943">
    <property type="entry name" value="WD40/YVTN_repeat-like_dom_sf"/>
</dbReference>
<dbReference type="SUPFAM" id="SSF63829">
    <property type="entry name" value="Calcium-dependent phosphotriesterase"/>
    <property type="match status" value="1"/>
</dbReference>
<name>A0A0L0EPY0_9GAMM</name>
<dbReference type="EMBL" id="LFZX01000149">
    <property type="protein sequence ID" value="KNC66435.1"/>
    <property type="molecule type" value="Genomic_DNA"/>
</dbReference>
<reference evidence="2" key="1">
    <citation type="submission" date="2015-07" db="EMBL/GenBank/DDBJ databases">
        <title>Draft genome sequence of a Pseudoalteromonas rubra strain, OCN096, isolated from Kaneohe Bay, Oahu, Hawaii.</title>
        <authorList>
            <person name="Beurmann S."/>
            <person name="Ushijima B."/>
            <person name="Belcaid M."/>
            <person name="Callahan S.M."/>
            <person name="Aeby G.S."/>
        </authorList>
    </citation>
    <scope>NUCLEOTIDE SEQUENCE [LARGE SCALE GENOMIC DNA]</scope>
    <source>
        <strain evidence="2">OCN096</strain>
    </source>
</reference>
<dbReference type="Proteomes" id="UP000036850">
    <property type="component" value="Unassembled WGS sequence"/>
</dbReference>